<name>A0ABU3V662_9ACTN</name>
<dbReference type="CDD" id="cd00093">
    <property type="entry name" value="HTH_XRE"/>
    <property type="match status" value="1"/>
</dbReference>
<evidence type="ECO:0000313" key="5">
    <source>
        <dbReference type="EMBL" id="MDU9001647.1"/>
    </source>
</evidence>
<keyword evidence="3" id="KW-0804">Transcription</keyword>
<dbReference type="InterPro" id="IPR052359">
    <property type="entry name" value="HTH-type_reg/antitoxin"/>
</dbReference>
<accession>A0ABU3V662</accession>
<feature type="domain" description="HTH cro/C1-type" evidence="4">
    <location>
        <begin position="29"/>
        <end position="81"/>
    </location>
</feature>
<dbReference type="InterPro" id="IPR010982">
    <property type="entry name" value="Lambda_DNA-bd_dom_sf"/>
</dbReference>
<dbReference type="Pfam" id="PF01381">
    <property type="entry name" value="HTH_3"/>
    <property type="match status" value="1"/>
</dbReference>
<geneLocation type="plasmid" evidence="5">
    <name>unnamed3</name>
</geneLocation>
<evidence type="ECO:0000259" key="4">
    <source>
        <dbReference type="PROSITE" id="PS50943"/>
    </source>
</evidence>
<keyword evidence="6" id="KW-1185">Reference proteome</keyword>
<organism evidence="5 6">
    <name type="scientific">Streptomyces mirabilis</name>
    <dbReference type="NCBI Taxonomy" id="68239"/>
    <lineage>
        <taxon>Bacteria</taxon>
        <taxon>Bacillati</taxon>
        <taxon>Actinomycetota</taxon>
        <taxon>Actinomycetes</taxon>
        <taxon>Kitasatosporales</taxon>
        <taxon>Streptomycetaceae</taxon>
        <taxon>Streptomyces</taxon>
    </lineage>
</organism>
<dbReference type="RefSeq" id="WP_316738573.1">
    <property type="nucleotide sequence ID" value="NZ_JARAKF010000005.1"/>
</dbReference>
<dbReference type="SMART" id="SM00530">
    <property type="entry name" value="HTH_XRE"/>
    <property type="match status" value="1"/>
</dbReference>
<dbReference type="Proteomes" id="UP001257627">
    <property type="component" value="Unassembled WGS sequence"/>
</dbReference>
<keyword evidence="5" id="KW-0614">Plasmid</keyword>
<dbReference type="SUPFAM" id="SSF47413">
    <property type="entry name" value="lambda repressor-like DNA-binding domains"/>
    <property type="match status" value="1"/>
</dbReference>
<dbReference type="PANTHER" id="PTHR36511:SF3">
    <property type="entry name" value="ANTITOXIN HIGA-2"/>
    <property type="match status" value="1"/>
</dbReference>
<keyword evidence="1" id="KW-0805">Transcription regulation</keyword>
<keyword evidence="2" id="KW-0238">DNA-binding</keyword>
<evidence type="ECO:0000256" key="1">
    <source>
        <dbReference type="ARBA" id="ARBA00023015"/>
    </source>
</evidence>
<dbReference type="Gene3D" id="1.10.260.40">
    <property type="entry name" value="lambda repressor-like DNA-binding domains"/>
    <property type="match status" value="1"/>
</dbReference>
<dbReference type="PANTHER" id="PTHR36511">
    <property type="entry name" value="MERR FAMILY BACTERIAL REGULATORY PROTEIN"/>
    <property type="match status" value="1"/>
</dbReference>
<comment type="caution">
    <text evidence="5">The sequence shown here is derived from an EMBL/GenBank/DDBJ whole genome shotgun (WGS) entry which is preliminary data.</text>
</comment>
<sequence>MSTAQELPKPIESLLNRAVGLPGPAERARLRLAGNLTQAEVAEALGVHRVQVVRWETGRAEPRQPHRQAYAQLLRGLAAKFPRGV</sequence>
<proteinExistence type="predicted"/>
<evidence type="ECO:0000313" key="6">
    <source>
        <dbReference type="Proteomes" id="UP001257627"/>
    </source>
</evidence>
<dbReference type="InterPro" id="IPR001387">
    <property type="entry name" value="Cro/C1-type_HTH"/>
</dbReference>
<dbReference type="PROSITE" id="PS50943">
    <property type="entry name" value="HTH_CROC1"/>
    <property type="match status" value="1"/>
</dbReference>
<evidence type="ECO:0000256" key="2">
    <source>
        <dbReference type="ARBA" id="ARBA00023125"/>
    </source>
</evidence>
<evidence type="ECO:0000256" key="3">
    <source>
        <dbReference type="ARBA" id="ARBA00023163"/>
    </source>
</evidence>
<dbReference type="EMBL" id="JARAKF010000005">
    <property type="protein sequence ID" value="MDU9001647.1"/>
    <property type="molecule type" value="Genomic_DNA"/>
</dbReference>
<reference evidence="5 6" key="1">
    <citation type="submission" date="2023-02" db="EMBL/GenBank/DDBJ databases">
        <authorList>
            <person name="Maleckis M."/>
        </authorList>
    </citation>
    <scope>NUCLEOTIDE SEQUENCE [LARGE SCALE GENOMIC DNA]</scope>
    <source>
        <strain evidence="5 6">P8-A2</strain>
        <plasmid evidence="5">unnamed3</plasmid>
    </source>
</reference>
<protein>
    <submittedName>
        <fullName evidence="5">Helix-turn-helix transcriptional regulator</fullName>
    </submittedName>
</protein>
<gene>
    <name evidence="5" type="ORF">PU648_57500</name>
</gene>